<keyword evidence="4" id="KW-0862">Zinc</keyword>
<dbReference type="InterPro" id="IPR036236">
    <property type="entry name" value="Znf_C2H2_sf"/>
</dbReference>
<organism evidence="12 13">
    <name type="scientific">Hibiscus syriacus</name>
    <name type="common">Rose of Sharon</name>
    <dbReference type="NCBI Taxonomy" id="106335"/>
    <lineage>
        <taxon>Eukaryota</taxon>
        <taxon>Viridiplantae</taxon>
        <taxon>Streptophyta</taxon>
        <taxon>Embryophyta</taxon>
        <taxon>Tracheophyta</taxon>
        <taxon>Spermatophyta</taxon>
        <taxon>Magnoliopsida</taxon>
        <taxon>eudicotyledons</taxon>
        <taxon>Gunneridae</taxon>
        <taxon>Pentapetalae</taxon>
        <taxon>rosids</taxon>
        <taxon>malvids</taxon>
        <taxon>Malvales</taxon>
        <taxon>Malvaceae</taxon>
        <taxon>Malvoideae</taxon>
        <taxon>Hibiscus</taxon>
    </lineage>
</organism>
<reference evidence="12" key="1">
    <citation type="submission" date="2019-09" db="EMBL/GenBank/DDBJ databases">
        <title>Draft genome information of white flower Hibiscus syriacus.</title>
        <authorList>
            <person name="Kim Y.-M."/>
        </authorList>
    </citation>
    <scope>NUCLEOTIDE SEQUENCE [LARGE SCALE GENOMIC DNA]</scope>
    <source>
        <strain evidence="12">YM2019G1</strain>
    </source>
</reference>
<dbReference type="GO" id="GO:0008270">
    <property type="term" value="F:zinc ion binding"/>
    <property type="evidence" value="ECO:0007669"/>
    <property type="project" value="UniProtKB-KW"/>
</dbReference>
<sequence length="393" mass="45093">MGDPIDLDGESNVDGASSKTKETSKDSDKRKSECWNHFWDVRDPNTGKVVQAKCKYCDNLLTYKANNGTSSMRKHLNSCAKYPLNVKNSISSIRGAVRYVRSSPSRAKLFDECAKRVKVLHKGLVCLDVTTRWNSTYLILENALKFEKVFDRYKEDDNEFKKEVKDGVPSRGDWAKTKVLVICLKRFYEATKKMSVKKLYPREPEKVNEMYNHISDVLRRLFAFYAASSTSHHCSTSSMNIDGNNQVGTVNNENMKKLYDEFDEEEIDDAGGNMILSEYDFSTSGRVLYQFRSSLGPKTMEVLICAQDWLRASNICMDIEQLLEDVQKYEEVESEVQMHHSIRFESEVPMFHSVRLEPEVPMLPSVQLESEVPMLPFVQLESEVLMLPSVQLC</sequence>
<dbReference type="InterPro" id="IPR012337">
    <property type="entry name" value="RNaseH-like_sf"/>
</dbReference>
<evidence type="ECO:0000256" key="5">
    <source>
        <dbReference type="ARBA" id="ARBA00023015"/>
    </source>
</evidence>
<evidence type="ECO:0000313" key="13">
    <source>
        <dbReference type="Proteomes" id="UP000436088"/>
    </source>
</evidence>
<dbReference type="SUPFAM" id="SSF57667">
    <property type="entry name" value="beta-beta-alpha zinc fingers"/>
    <property type="match status" value="1"/>
</dbReference>
<dbReference type="GO" id="GO:0003677">
    <property type="term" value="F:DNA binding"/>
    <property type="evidence" value="ECO:0007669"/>
    <property type="project" value="UniProtKB-KW"/>
</dbReference>
<keyword evidence="8" id="KW-0539">Nucleus</keyword>
<dbReference type="Pfam" id="PF02892">
    <property type="entry name" value="zf-BED"/>
    <property type="match status" value="1"/>
</dbReference>
<dbReference type="AlphaFoldDB" id="A0A6A2YYF9"/>
<comment type="caution">
    <text evidence="12">The sequence shown here is derived from an EMBL/GenBank/DDBJ whole genome shotgun (WGS) entry which is preliminary data.</text>
</comment>
<dbReference type="SUPFAM" id="SSF53098">
    <property type="entry name" value="Ribonuclease H-like"/>
    <property type="match status" value="1"/>
</dbReference>
<evidence type="ECO:0000256" key="7">
    <source>
        <dbReference type="ARBA" id="ARBA00023163"/>
    </source>
</evidence>
<feature type="region of interest" description="Disordered" evidence="10">
    <location>
        <begin position="1"/>
        <end position="27"/>
    </location>
</feature>
<dbReference type="PROSITE" id="PS50808">
    <property type="entry name" value="ZF_BED"/>
    <property type="match status" value="1"/>
</dbReference>
<evidence type="ECO:0000256" key="4">
    <source>
        <dbReference type="ARBA" id="ARBA00022833"/>
    </source>
</evidence>
<dbReference type="Proteomes" id="UP000436088">
    <property type="component" value="Unassembled WGS sequence"/>
</dbReference>
<dbReference type="InterPro" id="IPR052035">
    <property type="entry name" value="ZnF_BED_domain_contain"/>
</dbReference>
<evidence type="ECO:0000259" key="11">
    <source>
        <dbReference type="PROSITE" id="PS50808"/>
    </source>
</evidence>
<keyword evidence="2" id="KW-0479">Metal-binding</keyword>
<dbReference type="GO" id="GO:0005634">
    <property type="term" value="C:nucleus"/>
    <property type="evidence" value="ECO:0007669"/>
    <property type="project" value="UniProtKB-SubCell"/>
</dbReference>
<keyword evidence="6" id="KW-0238">DNA-binding</keyword>
<name>A0A6A2YYF9_HIBSY</name>
<dbReference type="SMART" id="SM00614">
    <property type="entry name" value="ZnF_BED"/>
    <property type="match status" value="1"/>
</dbReference>
<proteinExistence type="predicted"/>
<keyword evidence="7" id="KW-0804">Transcription</keyword>
<keyword evidence="13" id="KW-1185">Reference proteome</keyword>
<accession>A0A6A2YYF9</accession>
<evidence type="ECO:0000256" key="3">
    <source>
        <dbReference type="ARBA" id="ARBA00022771"/>
    </source>
</evidence>
<dbReference type="InterPro" id="IPR008906">
    <property type="entry name" value="HATC_C_dom"/>
</dbReference>
<dbReference type="PANTHER" id="PTHR46481:SF7">
    <property type="entry name" value="ZINC FINGER BED DOMAIN-CONTAINING PROTEIN RICESLEEPER 2-LIKE"/>
    <property type="match status" value="1"/>
</dbReference>
<feature type="compositionally biased region" description="Acidic residues" evidence="10">
    <location>
        <begin position="1"/>
        <end position="11"/>
    </location>
</feature>
<keyword evidence="3 9" id="KW-0863">Zinc-finger</keyword>
<evidence type="ECO:0000256" key="9">
    <source>
        <dbReference type="PROSITE-ProRule" id="PRU00027"/>
    </source>
</evidence>
<dbReference type="PANTHER" id="PTHR46481">
    <property type="entry name" value="ZINC FINGER BED DOMAIN-CONTAINING PROTEIN 4"/>
    <property type="match status" value="1"/>
</dbReference>
<evidence type="ECO:0000256" key="2">
    <source>
        <dbReference type="ARBA" id="ARBA00022723"/>
    </source>
</evidence>
<protein>
    <recommendedName>
        <fullName evidence="11">BED-type domain-containing protein</fullName>
    </recommendedName>
</protein>
<dbReference type="GO" id="GO:0046983">
    <property type="term" value="F:protein dimerization activity"/>
    <property type="evidence" value="ECO:0007669"/>
    <property type="project" value="InterPro"/>
</dbReference>
<evidence type="ECO:0000256" key="6">
    <source>
        <dbReference type="ARBA" id="ARBA00023125"/>
    </source>
</evidence>
<feature type="domain" description="BED-type" evidence="11">
    <location>
        <begin position="29"/>
        <end position="86"/>
    </location>
</feature>
<dbReference type="EMBL" id="VEPZ02001256">
    <property type="protein sequence ID" value="KAE8683975.1"/>
    <property type="molecule type" value="Genomic_DNA"/>
</dbReference>
<dbReference type="InterPro" id="IPR003656">
    <property type="entry name" value="Znf_BED"/>
</dbReference>
<comment type="subcellular location">
    <subcellularLocation>
        <location evidence="1">Nucleus</location>
    </subcellularLocation>
</comment>
<evidence type="ECO:0000256" key="8">
    <source>
        <dbReference type="ARBA" id="ARBA00023242"/>
    </source>
</evidence>
<keyword evidence="5" id="KW-0805">Transcription regulation</keyword>
<gene>
    <name evidence="12" type="ORF">F3Y22_tig00111164pilonHSYRG00049</name>
</gene>
<evidence type="ECO:0000256" key="1">
    <source>
        <dbReference type="ARBA" id="ARBA00004123"/>
    </source>
</evidence>
<dbReference type="Pfam" id="PF05699">
    <property type="entry name" value="Dimer_Tnp_hAT"/>
    <property type="match status" value="1"/>
</dbReference>
<evidence type="ECO:0000313" key="12">
    <source>
        <dbReference type="EMBL" id="KAE8683975.1"/>
    </source>
</evidence>
<evidence type="ECO:0000256" key="10">
    <source>
        <dbReference type="SAM" id="MobiDB-lite"/>
    </source>
</evidence>